<protein>
    <submittedName>
        <fullName evidence="1">Uncharacterized protein</fullName>
    </submittedName>
</protein>
<evidence type="ECO:0000313" key="1">
    <source>
        <dbReference type="EMBL" id="PRQ57467.1"/>
    </source>
</evidence>
<reference evidence="1 2" key="1">
    <citation type="journal article" date="2018" name="Nat. Genet.">
        <title>The Rosa genome provides new insights in the design of modern roses.</title>
        <authorList>
            <person name="Bendahmane M."/>
        </authorList>
    </citation>
    <scope>NUCLEOTIDE SEQUENCE [LARGE SCALE GENOMIC DNA]</scope>
    <source>
        <strain evidence="2">cv. Old Blush</strain>
    </source>
</reference>
<dbReference type="EMBL" id="PDCK01000039">
    <property type="protein sequence ID" value="PRQ57467.1"/>
    <property type="molecule type" value="Genomic_DNA"/>
</dbReference>
<gene>
    <name evidence="1" type="ORF">RchiOBHm_Chr1g0348661</name>
</gene>
<organism evidence="1 2">
    <name type="scientific">Rosa chinensis</name>
    <name type="common">China rose</name>
    <dbReference type="NCBI Taxonomy" id="74649"/>
    <lineage>
        <taxon>Eukaryota</taxon>
        <taxon>Viridiplantae</taxon>
        <taxon>Streptophyta</taxon>
        <taxon>Embryophyta</taxon>
        <taxon>Tracheophyta</taxon>
        <taxon>Spermatophyta</taxon>
        <taxon>Magnoliopsida</taxon>
        <taxon>eudicotyledons</taxon>
        <taxon>Gunneridae</taxon>
        <taxon>Pentapetalae</taxon>
        <taxon>rosids</taxon>
        <taxon>fabids</taxon>
        <taxon>Rosales</taxon>
        <taxon>Rosaceae</taxon>
        <taxon>Rosoideae</taxon>
        <taxon>Rosoideae incertae sedis</taxon>
        <taxon>Rosa</taxon>
    </lineage>
</organism>
<comment type="caution">
    <text evidence="1">The sequence shown here is derived from an EMBL/GenBank/DDBJ whole genome shotgun (WGS) entry which is preliminary data.</text>
</comment>
<accession>A0A2P6SFM1</accession>
<name>A0A2P6SFM1_ROSCH</name>
<dbReference type="AlphaFoldDB" id="A0A2P6SFM1"/>
<dbReference type="Gramene" id="PRQ57467">
    <property type="protein sequence ID" value="PRQ57467"/>
    <property type="gene ID" value="RchiOBHm_Chr1g0348661"/>
</dbReference>
<dbReference type="STRING" id="74649.A0A2P6SFM1"/>
<sequence>MKMRKFARLLLVGYQLMFETVYLDDEIRVVKDIREDYLVVDRAPYAWTE</sequence>
<proteinExistence type="predicted"/>
<dbReference type="Proteomes" id="UP000238479">
    <property type="component" value="Chromosome 1"/>
</dbReference>
<keyword evidence="2" id="KW-1185">Reference proteome</keyword>
<evidence type="ECO:0000313" key="2">
    <source>
        <dbReference type="Proteomes" id="UP000238479"/>
    </source>
</evidence>